<reference evidence="7 8" key="1">
    <citation type="submission" date="2019-04" db="EMBL/GenBank/DDBJ databases">
        <title>Friends and foes A comparative genomics studyof 23 Aspergillus species from section Flavi.</title>
        <authorList>
            <consortium name="DOE Joint Genome Institute"/>
            <person name="Kjaerbolling I."/>
            <person name="Vesth T."/>
            <person name="Frisvad J.C."/>
            <person name="Nybo J.L."/>
            <person name="Theobald S."/>
            <person name="Kildgaard S."/>
            <person name="Isbrandt T."/>
            <person name="Kuo A."/>
            <person name="Sato A."/>
            <person name="Lyhne E.K."/>
            <person name="Kogle M.E."/>
            <person name="Wiebenga A."/>
            <person name="Kun R.S."/>
            <person name="Lubbers R.J."/>
            <person name="Makela M.R."/>
            <person name="Barry K."/>
            <person name="Chovatia M."/>
            <person name="Clum A."/>
            <person name="Daum C."/>
            <person name="Haridas S."/>
            <person name="He G."/>
            <person name="LaButti K."/>
            <person name="Lipzen A."/>
            <person name="Mondo S."/>
            <person name="Riley R."/>
            <person name="Salamov A."/>
            <person name="Simmons B.A."/>
            <person name="Magnuson J.K."/>
            <person name="Henrissat B."/>
            <person name="Mortensen U.H."/>
            <person name="Larsen T.O."/>
            <person name="Devries R.P."/>
            <person name="Grigoriev I.V."/>
            <person name="Machida M."/>
            <person name="Baker S.E."/>
            <person name="Andersen M.R."/>
        </authorList>
    </citation>
    <scope>NUCLEOTIDE SEQUENCE [LARGE SCALE GENOMIC DNA]</scope>
    <source>
        <strain evidence="7 8">CBS 763.97</strain>
    </source>
</reference>
<evidence type="ECO:0000256" key="3">
    <source>
        <dbReference type="ARBA" id="ARBA00023163"/>
    </source>
</evidence>
<evidence type="ECO:0000313" key="8">
    <source>
        <dbReference type="Proteomes" id="UP000326268"/>
    </source>
</evidence>
<dbReference type="InterPro" id="IPR001138">
    <property type="entry name" value="Zn2Cys6_DnaBD"/>
</dbReference>
<dbReference type="SUPFAM" id="SSF57701">
    <property type="entry name" value="Zn2/Cys6 DNA-binding domain"/>
    <property type="match status" value="1"/>
</dbReference>
<dbReference type="CDD" id="cd00067">
    <property type="entry name" value="GAL4"/>
    <property type="match status" value="1"/>
</dbReference>
<name>A0A5N7A4H5_9EURO</name>
<evidence type="ECO:0000256" key="2">
    <source>
        <dbReference type="ARBA" id="ARBA00023125"/>
    </source>
</evidence>
<proteinExistence type="predicted"/>
<evidence type="ECO:0000313" key="7">
    <source>
        <dbReference type="EMBL" id="KAE8364483.1"/>
    </source>
</evidence>
<keyword evidence="4" id="KW-0539">Nucleus</keyword>
<dbReference type="PROSITE" id="PS00463">
    <property type="entry name" value="ZN2_CY6_FUNGAL_1"/>
    <property type="match status" value="1"/>
</dbReference>
<dbReference type="AlphaFoldDB" id="A0A5N7A4H5"/>
<dbReference type="Pfam" id="PF00172">
    <property type="entry name" value="Zn_clus"/>
    <property type="match status" value="1"/>
</dbReference>
<keyword evidence="5" id="KW-0472">Membrane</keyword>
<dbReference type="GeneID" id="43660279"/>
<dbReference type="PROSITE" id="PS50048">
    <property type="entry name" value="ZN2_CY6_FUNGAL_2"/>
    <property type="match status" value="1"/>
</dbReference>
<dbReference type="GO" id="GO:0003677">
    <property type="term" value="F:DNA binding"/>
    <property type="evidence" value="ECO:0007669"/>
    <property type="project" value="UniProtKB-KW"/>
</dbReference>
<feature type="transmembrane region" description="Helical" evidence="5">
    <location>
        <begin position="717"/>
        <end position="735"/>
    </location>
</feature>
<keyword evidence="8" id="KW-1185">Reference proteome</keyword>
<dbReference type="RefSeq" id="XP_031927564.1">
    <property type="nucleotide sequence ID" value="XM_032075833.1"/>
</dbReference>
<dbReference type="InterPro" id="IPR053181">
    <property type="entry name" value="EcdB-like_regulator"/>
</dbReference>
<dbReference type="SMART" id="SM00066">
    <property type="entry name" value="GAL4"/>
    <property type="match status" value="1"/>
</dbReference>
<keyword evidence="3" id="KW-0804">Transcription</keyword>
<dbReference type="InterPro" id="IPR036864">
    <property type="entry name" value="Zn2-C6_fun-type_DNA-bd_sf"/>
</dbReference>
<dbReference type="GO" id="GO:0009893">
    <property type="term" value="P:positive regulation of metabolic process"/>
    <property type="evidence" value="ECO:0007669"/>
    <property type="project" value="UniProtKB-ARBA"/>
</dbReference>
<evidence type="ECO:0000256" key="1">
    <source>
        <dbReference type="ARBA" id="ARBA00023015"/>
    </source>
</evidence>
<protein>
    <recommendedName>
        <fullName evidence="6">Zn(2)-C6 fungal-type domain-containing protein</fullName>
    </recommendedName>
</protein>
<evidence type="ECO:0000256" key="4">
    <source>
        <dbReference type="ARBA" id="ARBA00023242"/>
    </source>
</evidence>
<dbReference type="GO" id="GO:0008270">
    <property type="term" value="F:zinc ion binding"/>
    <property type="evidence" value="ECO:0007669"/>
    <property type="project" value="InterPro"/>
</dbReference>
<dbReference type="EMBL" id="ML737650">
    <property type="protein sequence ID" value="KAE8364483.1"/>
    <property type="molecule type" value="Genomic_DNA"/>
</dbReference>
<keyword evidence="5" id="KW-1133">Transmembrane helix</keyword>
<evidence type="ECO:0000259" key="6">
    <source>
        <dbReference type="PROSITE" id="PS50048"/>
    </source>
</evidence>
<dbReference type="Proteomes" id="UP000326268">
    <property type="component" value="Unassembled WGS sequence"/>
</dbReference>
<keyword evidence="5" id="KW-0812">Transmembrane</keyword>
<dbReference type="PANTHER" id="PTHR47785:SF4">
    <property type="entry name" value="ZN(II)2CYS6 TRANSCRIPTION FACTOR (EUROFUNG)"/>
    <property type="match status" value="1"/>
</dbReference>
<accession>A0A5N7A4H5</accession>
<dbReference type="GO" id="GO:0000981">
    <property type="term" value="F:DNA-binding transcription factor activity, RNA polymerase II-specific"/>
    <property type="evidence" value="ECO:0007669"/>
    <property type="project" value="InterPro"/>
</dbReference>
<sequence>MGITSIDNKLRMLSAFSELVLLMYRIHLDGLYDYPAEQYRISTASPLLTSQGCSVIQNYELLQHPLDGLYSRQKSLTDPKYTPMEVNPLLQGPVNRAYVPAPHSAMPEYCSRISFPPQESYSNRDAQPPLPRYYQSQAYAICQRKATRAQQACDQCRTRKARCDEGRLLCSYCKENNLSCVYKEYGNNFNSILAKIDAKSAPKKPRKPAVPQLANKYIIDIQESKAKDKNIATIQKQTPESTEMVTEQVVPSGEDGELSIPVEYTTAAYKLLLWPSIRNLLCPREYDEDYVMKLEEERGLICIYSCGEGDETSEDNSLSPPPTTLSISFNKNQLYYPIPPSNGPWGVYINQPQIKLENKGLDENGMLTVDSDMLYLFLDQNDLENKVNYFIRLYCLLKGPMLSRGVLNNYVNEMPRGTKRKCPCKTLQGVEYNVQSTAEQGSSRQIEKSIYNVIILLVLALGSICEANPVPGPVIDQPVDFRKEIISGPSMHGILLLAGSDSLSQSQGSGYITESYTFVSPLLVGNRQSGVEGNLISQDKNSDYIPGLVFYIYTTQILGTLLAGLYAGQLAYPSQSHGWIHQVGRACEISDGSDKDLYNFVNILAELDLPASGILLWEARISFPKGWFTPDLPNRISASSPMTMFYYSAQISLRKILNCVYTDLYKANRQGHTHWLWQVQRILSMNLELWRNNLPDAMKWKDIDPLLEDINVARMRVKYYGICYIIYCLLLYYALHHYVLSDSPSIEATAMAASKFQDATNMISLSSNIGPVSGFTGAVHRDLPTKLRRACKVCIDSAILSTVAFDGIKGCPVVTNIFGIVYALLELVDRNELKRFFK</sequence>
<dbReference type="PANTHER" id="PTHR47785">
    <property type="entry name" value="ZN(II)2CYS6 TRANSCRIPTION FACTOR (EUROFUNG)-RELATED-RELATED"/>
    <property type="match status" value="1"/>
</dbReference>
<feature type="transmembrane region" description="Helical" evidence="5">
    <location>
        <begin position="544"/>
        <end position="567"/>
    </location>
</feature>
<organism evidence="7 8">
    <name type="scientific">Aspergillus caelatus</name>
    <dbReference type="NCBI Taxonomy" id="61420"/>
    <lineage>
        <taxon>Eukaryota</taxon>
        <taxon>Fungi</taxon>
        <taxon>Dikarya</taxon>
        <taxon>Ascomycota</taxon>
        <taxon>Pezizomycotina</taxon>
        <taxon>Eurotiomycetes</taxon>
        <taxon>Eurotiomycetidae</taxon>
        <taxon>Eurotiales</taxon>
        <taxon>Aspergillaceae</taxon>
        <taxon>Aspergillus</taxon>
        <taxon>Aspergillus subgen. Circumdati</taxon>
    </lineage>
</organism>
<gene>
    <name evidence="7" type="ORF">BDV27DRAFT_172318</name>
</gene>
<keyword evidence="1" id="KW-0805">Transcription regulation</keyword>
<feature type="domain" description="Zn(2)-C6 fungal-type" evidence="6">
    <location>
        <begin position="152"/>
        <end position="182"/>
    </location>
</feature>
<evidence type="ECO:0000256" key="5">
    <source>
        <dbReference type="SAM" id="Phobius"/>
    </source>
</evidence>
<dbReference type="Gene3D" id="4.10.240.10">
    <property type="entry name" value="Zn(2)-C6 fungal-type DNA-binding domain"/>
    <property type="match status" value="1"/>
</dbReference>
<dbReference type="OrthoDB" id="5244761at2759"/>
<dbReference type="CDD" id="cd12148">
    <property type="entry name" value="fungal_TF_MHR"/>
    <property type="match status" value="1"/>
</dbReference>
<keyword evidence="2" id="KW-0238">DNA-binding</keyword>